<dbReference type="InterPro" id="IPR024079">
    <property type="entry name" value="MetalloPept_cat_dom_sf"/>
</dbReference>
<dbReference type="RefSeq" id="WP_145168334.1">
    <property type="nucleotide sequence ID" value="NZ_CP036525.1"/>
</dbReference>
<reference evidence="3 4" key="1">
    <citation type="submission" date="2019-02" db="EMBL/GenBank/DDBJ databases">
        <title>Deep-cultivation of Planctomycetes and their phenomic and genomic characterization uncovers novel biology.</title>
        <authorList>
            <person name="Wiegand S."/>
            <person name="Jogler M."/>
            <person name="Boedeker C."/>
            <person name="Pinto D."/>
            <person name="Vollmers J."/>
            <person name="Rivas-Marin E."/>
            <person name="Kohn T."/>
            <person name="Peeters S.H."/>
            <person name="Heuer A."/>
            <person name="Rast P."/>
            <person name="Oberbeckmann S."/>
            <person name="Bunk B."/>
            <person name="Jeske O."/>
            <person name="Meyerdierks A."/>
            <person name="Storesund J.E."/>
            <person name="Kallscheuer N."/>
            <person name="Luecker S."/>
            <person name="Lage O.M."/>
            <person name="Pohl T."/>
            <person name="Merkel B.J."/>
            <person name="Hornburger P."/>
            <person name="Mueller R.-W."/>
            <person name="Bruemmer F."/>
            <person name="Labrenz M."/>
            <person name="Spormann A.M."/>
            <person name="Op den Camp H."/>
            <person name="Overmann J."/>
            <person name="Amann R."/>
            <person name="Jetten M.S.M."/>
            <person name="Mascher T."/>
            <person name="Medema M.H."/>
            <person name="Devos D.P."/>
            <person name="Kaster A.-K."/>
            <person name="Ovreas L."/>
            <person name="Rohde M."/>
            <person name="Galperin M.Y."/>
            <person name="Jogler C."/>
        </authorList>
    </citation>
    <scope>NUCLEOTIDE SEQUENCE [LARGE SCALE GENOMIC DNA]</scope>
    <source>
        <strain evidence="3 4">K22_7</strain>
    </source>
</reference>
<dbReference type="GO" id="GO:0000272">
    <property type="term" value="P:polysaccharide catabolic process"/>
    <property type="evidence" value="ECO:0007669"/>
    <property type="project" value="InterPro"/>
</dbReference>
<feature type="region of interest" description="Disordered" evidence="1">
    <location>
        <begin position="4316"/>
        <end position="4346"/>
    </location>
</feature>
<dbReference type="SMART" id="SM00710">
    <property type="entry name" value="PbH1"/>
    <property type="match status" value="8"/>
</dbReference>
<dbReference type="Gene3D" id="3.40.390.10">
    <property type="entry name" value="Collagenase (Catalytic Domain)"/>
    <property type="match status" value="1"/>
</dbReference>
<dbReference type="GO" id="GO:0004553">
    <property type="term" value="F:hydrolase activity, hydrolyzing O-glycosyl compounds"/>
    <property type="evidence" value="ECO:0007669"/>
    <property type="project" value="InterPro"/>
</dbReference>
<dbReference type="OrthoDB" id="247526at2"/>
<dbReference type="InterPro" id="IPR002105">
    <property type="entry name" value="Dockerin_1_rpt"/>
</dbReference>
<sequence>MTLRDSLARTGNRMIASDNGDDQSIRNAKNQVGRLRQKRRRKDRRLLSESLEQRQLLAGPDLIGIQPNIGSLLNDGTELNVSPRELVFRFDDNADIDPSTLSAIRITRAGEDGVFESASTTSDLGTNGAALVEFRAVQTGSLGNGLQLIFTSSSRTGSSLPIISVSDQVVSVNVNSNPNQPTRMGDLISALNNNAASSSLIEAIQVSGASQTSVAGVPNNLTLTLVGANSAEAVTDFGTNGAVRVRLVSQLPGVDGLGTQVMVERRDFGGQANPVVVVTGQEIRVQLNSNSQFPSTTADFINAINANPDSSALVLAVLQEGNVSTVIGAGTTPLPNLSLSGVTDVVVEPGYVGLGDSPREVVFRFAEPLPDDSYQIDILGTGSVALRNADGELFQDGEDLTRRFQINLGPKVVAVVPEPVRRNAITGALTPDVGKIEVHFNEDDLNKASAENASFYQLVFTRDTASNLDDVIVPLTNKPVYNSITNIVTLDYGRPLSRLPDTANPGQFLTGAARLRVGTSEGLAVAPTVIPLVAGVDEAGATFDSAFNLDSQWSVSGTTTSSARLSGEIFNSTPFDLTLPGPDLPGTRQIRPDDPSRLTRTVPLDYLRNGADTVDGISVIQYDFVSSYLGDDPTSPGINEDKTYFNIISEQQKQRVREVMQLYSEYLGISFVEVEGGPTSQASISIAVGDLYGTVTTLDNAGTVSEQGGLAVATRDRNGDGIADLGVMDFQDFDESTDDQFGGEFFRGGMFVVGQLLGYGYADDLPQPVTQSTSFIFAPGTDNEPAFPSVADIVHGQYLYRPDSTDIDLYKFTLASRGSLSIEAFAERLADPSLLDTTLRLYRLGDDGSYVEIAQNDDYFSNDSAIDIDNLSAGSYMVGVSARGNNDYDPSIENSGFGGLTEGEYELALKFTPAATSGIRDAGVGSTSQVLDGDGDNRAGGVFDFWFVPNDSNNTLYVDKAASATSGATGTVGSPYREIDQAIAAARPGDTIRVVGNGGVDGRIETVQDNYAYKVGFSSNGLPLEDGSSLNLPKDVRMIIDSGAILKLSGARIGVGSVSPLIDASNSSLQVLGTPTLIGSNGLPARDATNSLIPGSVYFTSLNDSSIGMGASTTTGPAARPGDWGGIDFRGDLDSADESRRNREEEGVFLNHIQFADMRYGGGAVSVGGLQVPISPVDMAVTRATIINSRISDSSDAAIAATPDTFAETRFTESKYQSGGAFTPDVSRVGPEIHGNVVIDNSINGLFVRVGTRTGDVVEKVTQAARFDDTDITHILTENLIIQGTPGGPLLQSSAPSSLLVRLQSTTTGNVPAATYAYRITNVDSQGLESASSQTTVSVTTTATGGIALTQLPTTGAGSDFVSRRLYRASVDPITGLPGEFRLVKQLNASDTSATDTAAAGTTLLSTATQVLRSRLDASLVIDPGTVVKIDGARIEARFGGNLIAEGSASLPVVFTSLEDQRYGAGGTFDTNDRGDSGELNPGDWGGIYIGAASSANIDQAVIAGAGGTTRVEGGFASFNAIEVQQGQLRLANTRLEQNADGRGQLNGDREGRSDNASATVFVRAAAPTIINNLFIDNEASALSFDINSLSSVEVNDAGRASGLIDSSEVVGNYGPLVQGNVLSNNAINGMVVRGGQLATAGVWDDIDIVHVVTDSIEIPNQHIYGGLRLQSDARGSLVVKFQSAAGETAGIVVGGSLATASDQFRDIADRIGGSLQVVGHPDFPVILTALADDTAGAGFTPSGFAQMDTNNDGISGVDLSNQDGRLPTGPEVDQGTLIDNDVDPTIAGSFSYQPGPGGQVQTATTSVQGLTQLFQSQFSLFDYGNFIDVGADGAAIGLGTTTVTQQPTLIGDDRVASEGNFQGANGLVNWRIEQYFNDGGVDLVSEISFTSDTPLGDIRFINYYDPVIGTDAGDVLFTEGTPGTNDFRVTILDGPEEIGFRQYGVFEPGPGLQGATYEGWIADDFPILITAPEFNLAFTPAGTVNAANVPVLNDPRFPAPNYGPGILTSAMGWLVDPNATSATITTNLQVIAEVFGTQPNQVESGLWNGIVIREAASDRNVSAIAEQEPVRSGFIDSNSIPSQSQFLGELAPNEQSGDENRRLGFSVAGAVTEKSDLDVYSFVGQSGTEVWFDIDRTGAQLDSVVELIDANGRVLASSNDSLLAETNPLALFTATGVNPDAAQPLSVVSERLEAQQIRISESIVDATSGNLALSIAGVSSPVLVSLESFLQDPAAAIGGALETAYPTQLGEISATLLRRAPRTVDPNNPSVITRPGDDFVIQLVFDGSKFAGRQVPAISVTTPLVVGATVTASVDSVLLNSQLQDAYSSNSKDAGMRIILPGEAGTRNLYHIRVRSSNTVNPLDFNALNDPNNVKGGLSTGSYELQIRLQEADEHAGTQMRLADVRYAVDGLQIIGQPLHSPLLGEDYEVAGDNDSSATAQPLGYYGAGSVGEAGPLQSDRLAKSFAGELSSATDVDWYSFDINYENLTRGPNDPPLYLSTVFDLDYADGFARADMAIYVFNSAGELIFVGGDSNIADDLPGVASGNNTDDLSRGSAGTLDPYIGAAELVEGSYFIAVANQGSVPLPIDQFFNPNSANPLLRLEPIDSVTRIAEDRIYRSTPLGMVDDTGNFGIDNTGQAFLLSSSGTTLINQQPITRSNGTTIAAGTLLAINSSTGGLLLDAQGDPIVVGNAGGGTASAPTVPVLFDGNSIVPNTFDDALLYVNTANGLMLVNPFTGASYGTVGTFGDEIRDIAFRSNGELFGYSDNGNPAIGDDSWFYHRIDTGTATLSAPLSVGAGIDTYNDLVGDLILEQASDDGLEVEAITIREFQGSEIGYFVGNRPVNRQGLSYFTNMLYRFDEETGLATGPPFDLNEADAGAGTTPRENGQINTAPLAANGNRLGITAATEFNAAGVNVASLVDGDTFVVSNGAERVTFELDQSFTFTPNSGVPVRDGDTFTIDGVTFEFDSGQRVVLDNVSPAGTLTAGSTVRVTGANGQVKTFQFVRLGQASTGNVPVSLVTAQGASRTTAQIASSLASAINANISGAGALASNGEVFFTGTNDVTLTSGGSGVSVAGGSGTTVGNIPVTVSDNAGPEQLIAAMAEAIREAGISVSSKGTQLSLPAATVASVGVSSPVTLTGSPGVTSGNIAILLLPTDDPDTLAQRISLAVEDASDSNALPNVSAVPDGRSILFEGGIVEAASGNLTAGGVAPVGNAPEGGGIVTGIELVNNVLYAVTDNGGLFRVESAELNSFGNRQIGSYVSTATDLVGLNFTGLRAGPVTSVGADGQALSNLLFGITASGDLYAFNTRGELQPIFAGGRTSINTGIGGALGLDFGVVDYNLWHVTGTRGNDAGHGINALDGGTRAGTVGGSSLVFNYETNAFAGNYPSLAEQPVIRDANGGIVNPRQDGASFDRTYNVPGGAKGVVQSNPFSLDGVASADQPTMYFNYFADTPDETDRLRVFVVTADGVEHLVASNSLARGTGLADDEFDDPSTGIYDDDIDVDVQQLFNATDTWRQARVPLGEFAGQDGLSLRIEFSTSGTSRTSSQSLRVTAGDLLLEGQTLVVNGETFGIDLASAVSTPSGNDLAAFYADPAARATVTIDGQVYVLNDGVRTVTADEISVPLTLPVSSLTSDQIAASLAEAIRVTPPAGPVVNGVNLSDGSDTSPTDVSRNDLIFEATPLPYNGGAMTINGVGRLGNVDGTGVPTNIEDVDLLQLDVTAGTTISVDVDLDFDPNLNAAIRFFDSSGNALDSQVINNTVRDTVEYTAAFDGTVYIGISGRGNETYDIRVPGTTQTGQIDSYIATIEVTPALSVQTQGNLVETVGLQSISASPASLFSVSGQSGIEGIPVRISRFMSPAEVAGEVQRVIADQFFDGNVGAIPVSGATLQLASLSVNDSGPFVSATDRYADGSLAGVIDGTRNNESEGIYLDDFVIGFAERGEIATSSNVVDSAFVTDTRSQFPNPDDPVSALNTGSYQVEIRSASEYINSALEIAPANPGNLLKHFRTFDTNDRLSDSRTIQALSADQLRDGLTFSINDGRSTVTFEFNQTESAGGVTPGRVEVPFTLEMIQPGTEEIDPVTGLVIPGTGTLRPQTASEVAANIIAAINRADVQSILDVPALSAAGVDGGSSSVINLFGEVVVDNQSGALASVTHTQLSGDDNRDRDGQGIILIESSRFLYNQEHGIKISHGLTANVDGTDTPSIVRYPRNLVELNSQSLTPGVIIQSNILAFNDLGGLQIDGIGIGANDTASDPVAFDRIVNNTIIGGDIRAGFESPPQTFSGTLFPQGVISFADTVVSYVPDLGGNPPATVYRDPSQALGAPDGNGRGPEPVDGQSTVSLGAGGSLTLGFRDNLLTGSGDSRPDLIVYETGAIESVRVEISRDGIQFELLGQLGGLTNQIDIDALGYGTQDRFAFVRLTDMRQGDTTGAALGADIDAVGAISTVPVERFTAGGTGIELVGNAAPVLLNNVIANTVDAITLDPTNTLPVLGGNTYYRNTSNVPTGVSIGQFAQQIADSEVIFVGASDLIFAPAAGARIIDSSIDSLEDRSSLTAVKNPLGLPPSPILAPRLDVNGQLRIDDPAVETPSGLGERVFKDRGASDRGDLVGPRVVLLSPQAPSLGLNSGNVSVFGDNVPRFFEIQLIDGIAPADVTPGTGIDDRSVSNQSVLLLKDNVALVEGVDYRFGYNPTTNVIRLTPIAGVWEPNSTYVIRMIDSSDAIVAASNGVSYVDGGVLSVRDLAGGSTDFEYESGIRLRIPTGTIENGAGDGVEFEVFDGVNTITFELDDDGLSDTANVAVAIPLAGNDSQIAEALAAAVNDSILNLTANTNANIVQFLGSNPLSSVTADNNTYAISGAIGTQIGFGLQVPFDGSAVADSMEDGQTFVIRRGADTEVVFEFDSNGSLENEDAKGVTISAGASLDQIADAIVRAVGGAGLGLSPMNAGFGRVFLGGDANYSFDAADSVLTQLGIPGQDATLPIIIPIDQTDDQIAGIIAAAINAAGLPGVTTSVVDSRIFVEGTAGISGVGSVDTVTIRDEVGNLLQSNQSNGRTELTIFVGGGFDYGDAPAPYLTLDVDGGPRHAVDNTLTLGSAISADSDGKLPNGDDDDGVQIGSVRGGFATNVSVSINNTDANRTNFYLDAWFDWNDNGVFEISEVQRFGSVGTGRSVVGVGVNNLSIDVPAGASVGEIYARFRLSDQDNLGSTGDASAGEVEDYSVLVSNNPFQNPASRYDVNASGVVTPLDALQIINAIDRYGSQSIPLDVLPLPINLPQFPDVNGDGRVSAFDALQVINQLSRLPNTTGGSGELVGEGELAGYSAVASGVLASGATLVGDEMISRATVEPDVAAVDPAVTKTSVFDNPAVSQLDSIVDALAEDTHASRSTGDEDPISALDQLFASL</sequence>
<proteinExistence type="predicted"/>
<dbReference type="Proteomes" id="UP000318538">
    <property type="component" value="Chromosome"/>
</dbReference>
<dbReference type="InterPro" id="IPR006626">
    <property type="entry name" value="PbH1"/>
</dbReference>
<protein>
    <submittedName>
        <fullName evidence="3">Dockerin type I repeat protein</fullName>
    </submittedName>
</protein>
<organism evidence="3 4">
    <name type="scientific">Rubripirellula lacrimiformis</name>
    <dbReference type="NCBI Taxonomy" id="1930273"/>
    <lineage>
        <taxon>Bacteria</taxon>
        <taxon>Pseudomonadati</taxon>
        <taxon>Planctomycetota</taxon>
        <taxon>Planctomycetia</taxon>
        <taxon>Pirellulales</taxon>
        <taxon>Pirellulaceae</taxon>
        <taxon>Rubripirellula</taxon>
    </lineage>
</organism>
<evidence type="ECO:0000313" key="3">
    <source>
        <dbReference type="EMBL" id="QDT02610.1"/>
    </source>
</evidence>
<accession>A0A517N641</accession>
<dbReference type="EMBL" id="CP036525">
    <property type="protein sequence ID" value="QDT02610.1"/>
    <property type="molecule type" value="Genomic_DNA"/>
</dbReference>
<dbReference type="Pfam" id="PF20009">
    <property type="entry name" value="GEVED"/>
    <property type="match status" value="1"/>
</dbReference>
<evidence type="ECO:0000256" key="1">
    <source>
        <dbReference type="SAM" id="MobiDB-lite"/>
    </source>
</evidence>
<name>A0A517N641_9BACT</name>
<dbReference type="Gene3D" id="2.60.120.380">
    <property type="match status" value="3"/>
</dbReference>
<keyword evidence="4" id="KW-1185">Reference proteome</keyword>
<dbReference type="InterPro" id="IPR045474">
    <property type="entry name" value="GEVED"/>
</dbReference>
<dbReference type="GO" id="GO:0008237">
    <property type="term" value="F:metallopeptidase activity"/>
    <property type="evidence" value="ECO:0007669"/>
    <property type="project" value="InterPro"/>
</dbReference>
<feature type="region of interest" description="Disordered" evidence="1">
    <location>
        <begin position="1"/>
        <end position="41"/>
    </location>
</feature>
<feature type="domain" description="GEVED" evidence="2">
    <location>
        <begin position="5145"/>
        <end position="5224"/>
    </location>
</feature>
<evidence type="ECO:0000259" key="2">
    <source>
        <dbReference type="Pfam" id="PF20009"/>
    </source>
</evidence>
<dbReference type="Pfam" id="PF00404">
    <property type="entry name" value="Dockerin_1"/>
    <property type="match status" value="1"/>
</dbReference>
<gene>
    <name evidence="3" type="ORF">K227x_09880</name>
</gene>
<dbReference type="KEGG" id="rlc:K227x_09880"/>
<evidence type="ECO:0000313" key="4">
    <source>
        <dbReference type="Proteomes" id="UP000318538"/>
    </source>
</evidence>